<keyword evidence="1" id="KW-0812">Transmembrane</keyword>
<reference evidence="2 3" key="1">
    <citation type="submission" date="2023-11" db="EMBL/GenBank/DDBJ databases">
        <title>A Novel Polar Bacteriovorax (B. antarcticus) Isolated from the Biocrust in Antarctica.</title>
        <authorList>
            <person name="Mun W."/>
            <person name="Choi S.Y."/>
            <person name="Mitchell R.J."/>
        </authorList>
    </citation>
    <scope>NUCLEOTIDE SEQUENCE [LARGE SCALE GENOMIC DNA]</scope>
    <source>
        <strain evidence="2 3">PP10</strain>
    </source>
</reference>
<sequence length="309" mass="34887">MKRKRIQYNEINEETYAPKYWTKPRLVLIGIVLLILGFLVNFSLEDRVNKYLQTTLGNNQACPIQFERAELSYFMPKLTMKKPVIMGACFGQFNNRLEFRDIKVGFHSPSFYPVGLRLHIEATSGKSYINLYPVISLFSQNVKIEKTVVDTQIFAPMTEANLSPISGQLSIEGFFEFKSGAIVDGDLDIVSKNFSLPSQNIKGFELTQLNLETLRISAHFSDAQTLSVDRIQIGKANAPIELNLKGIMKINESDFMSSNLNLNGNLKLSQYILLNFSFIKLFLPESNTSGNYQVKINGPLRNPGAPQIL</sequence>
<evidence type="ECO:0008006" key="4">
    <source>
        <dbReference type="Google" id="ProtNLM"/>
    </source>
</evidence>
<protein>
    <recommendedName>
        <fullName evidence="4">Type II secretion system protein GspN</fullName>
    </recommendedName>
</protein>
<dbReference type="Proteomes" id="UP001302274">
    <property type="component" value="Unassembled WGS sequence"/>
</dbReference>
<gene>
    <name evidence="2" type="ORF">SHI21_16945</name>
</gene>
<keyword evidence="1" id="KW-0472">Membrane</keyword>
<accession>A0ABU5VY07</accession>
<keyword evidence="3" id="KW-1185">Reference proteome</keyword>
<dbReference type="EMBL" id="JAYGJQ010000002">
    <property type="protein sequence ID" value="MEA9357921.1"/>
    <property type="molecule type" value="Genomic_DNA"/>
</dbReference>
<name>A0ABU5VY07_9BACT</name>
<evidence type="ECO:0000256" key="1">
    <source>
        <dbReference type="SAM" id="Phobius"/>
    </source>
</evidence>
<dbReference type="RefSeq" id="WP_323578113.1">
    <property type="nucleotide sequence ID" value="NZ_JAYGJQ010000002.1"/>
</dbReference>
<comment type="caution">
    <text evidence="2">The sequence shown here is derived from an EMBL/GenBank/DDBJ whole genome shotgun (WGS) entry which is preliminary data.</text>
</comment>
<evidence type="ECO:0000313" key="3">
    <source>
        <dbReference type="Proteomes" id="UP001302274"/>
    </source>
</evidence>
<feature type="transmembrane region" description="Helical" evidence="1">
    <location>
        <begin position="26"/>
        <end position="44"/>
    </location>
</feature>
<proteinExistence type="predicted"/>
<keyword evidence="1" id="KW-1133">Transmembrane helix</keyword>
<evidence type="ECO:0000313" key="2">
    <source>
        <dbReference type="EMBL" id="MEA9357921.1"/>
    </source>
</evidence>
<organism evidence="2 3">
    <name type="scientific">Bacteriovorax antarcticus</name>
    <dbReference type="NCBI Taxonomy" id="3088717"/>
    <lineage>
        <taxon>Bacteria</taxon>
        <taxon>Pseudomonadati</taxon>
        <taxon>Bdellovibrionota</taxon>
        <taxon>Bacteriovoracia</taxon>
        <taxon>Bacteriovoracales</taxon>
        <taxon>Bacteriovoracaceae</taxon>
        <taxon>Bacteriovorax</taxon>
    </lineage>
</organism>